<proteinExistence type="predicted"/>
<dbReference type="GO" id="GO:0016491">
    <property type="term" value="F:oxidoreductase activity"/>
    <property type="evidence" value="ECO:0007669"/>
    <property type="project" value="UniProtKB-KW"/>
</dbReference>
<dbReference type="GO" id="GO:0043546">
    <property type="term" value="F:molybdopterin cofactor binding"/>
    <property type="evidence" value="ECO:0007669"/>
    <property type="project" value="InterPro"/>
</dbReference>
<dbReference type="GO" id="GO:0016020">
    <property type="term" value="C:membrane"/>
    <property type="evidence" value="ECO:0007669"/>
    <property type="project" value="TreeGrafter"/>
</dbReference>
<evidence type="ECO:0000256" key="1">
    <source>
        <dbReference type="ARBA" id="ARBA00023002"/>
    </source>
</evidence>
<dbReference type="AlphaFoldDB" id="A0A6J6L6F8"/>
<dbReference type="EMBL" id="CAEZVV010000140">
    <property type="protein sequence ID" value="CAB4656029.1"/>
    <property type="molecule type" value="Genomic_DNA"/>
</dbReference>
<dbReference type="SUPFAM" id="SSF50692">
    <property type="entry name" value="ADC-like"/>
    <property type="match status" value="1"/>
</dbReference>
<gene>
    <name evidence="3" type="ORF">UFOPK1603_01520</name>
    <name evidence="4" type="ORF">UFOPK2143_01557</name>
</gene>
<evidence type="ECO:0000313" key="4">
    <source>
        <dbReference type="EMBL" id="CAB4656029.1"/>
    </source>
</evidence>
<dbReference type="Gene3D" id="2.40.40.20">
    <property type="match status" value="1"/>
</dbReference>
<evidence type="ECO:0000313" key="3">
    <source>
        <dbReference type="EMBL" id="CAB4577245.1"/>
    </source>
</evidence>
<protein>
    <submittedName>
        <fullName evidence="4">Unannotated protein</fullName>
    </submittedName>
</protein>
<dbReference type="Pfam" id="PF01568">
    <property type="entry name" value="Molydop_binding"/>
    <property type="match status" value="1"/>
</dbReference>
<dbReference type="EMBL" id="CAEZTG010000173">
    <property type="protein sequence ID" value="CAB4577245.1"/>
    <property type="molecule type" value="Genomic_DNA"/>
</dbReference>
<feature type="domain" description="Molybdopterin dinucleotide-binding" evidence="2">
    <location>
        <begin position="122"/>
        <end position="239"/>
    </location>
</feature>
<dbReference type="PANTHER" id="PTHR43105">
    <property type="entry name" value="RESPIRATORY NITRATE REDUCTASE"/>
    <property type="match status" value="1"/>
</dbReference>
<dbReference type="InterPro" id="IPR050123">
    <property type="entry name" value="Prok_molybdopt-oxidoreductase"/>
</dbReference>
<evidence type="ECO:0000259" key="2">
    <source>
        <dbReference type="Pfam" id="PF01568"/>
    </source>
</evidence>
<name>A0A6J6L6F8_9ZZZZ</name>
<keyword evidence="1" id="KW-0560">Oxidoreductase</keyword>
<reference evidence="4" key="1">
    <citation type="submission" date="2020-05" db="EMBL/GenBank/DDBJ databases">
        <authorList>
            <person name="Chiriac C."/>
            <person name="Salcher M."/>
            <person name="Ghai R."/>
            <person name="Kavagutti S V."/>
        </authorList>
    </citation>
    <scope>NUCLEOTIDE SEQUENCE</scope>
</reference>
<accession>A0A6J6L6F8</accession>
<dbReference type="InterPro" id="IPR006657">
    <property type="entry name" value="MoPterin_dinucl-bd_dom"/>
</dbReference>
<sequence>MLLDGALQAAIDGTNSPIANRSIDELRAIVQSDTSRTGVDQILDVMIRTGSRGDWFGAVPDGLSLDVFEANPHGIDLGALEPRLPEALRTESGTIELAPQIIVDELARLADTLNKPVDTSGLVLISRRHLQSNNSWMHNVEALVKGKVRCTLLVHPTDATRLSLTDGSDAVIASRVGSVTAPVEVTEEVPVGVVSLPHGWGHDMAGTRSQVASKRPGVNSNLLTDPELLDPLSGNAILNGIPVTVVPA</sequence>
<organism evidence="4">
    <name type="scientific">freshwater metagenome</name>
    <dbReference type="NCBI Taxonomy" id="449393"/>
    <lineage>
        <taxon>unclassified sequences</taxon>
        <taxon>metagenomes</taxon>
        <taxon>ecological metagenomes</taxon>
    </lineage>
</organism>
<dbReference type="InterPro" id="IPR009010">
    <property type="entry name" value="Asp_de-COase-like_dom_sf"/>
</dbReference>
<dbReference type="PANTHER" id="PTHR43105:SF9">
    <property type="entry name" value="NADPH-FE(3+) OXIDOREDUCTASE SUBUNIT ALPHA"/>
    <property type="match status" value="1"/>
</dbReference>